<keyword evidence="5" id="KW-0249">Electron transport</keyword>
<sequence>YNGRLDGAKVRELAGAFFEPRRILEAFVCGPGDDGGQAKAALQALGMPAERIHVEHFAVAGEAVAESDSPAAERAPRAGMAEVGVTLDGRRRSFPMALDADTVLDAAERAGIELPFSCRSGVCSTCRTKVVRGKVRMEHNYALEAWELEQGYVLACQSRCLTPQLELDYDER</sequence>
<proteinExistence type="inferred from homology"/>
<accession>T0ZT29</accession>
<evidence type="ECO:0000256" key="5">
    <source>
        <dbReference type="ARBA" id="ARBA00022982"/>
    </source>
</evidence>
<evidence type="ECO:0000313" key="10">
    <source>
        <dbReference type="EMBL" id="EQD32995.1"/>
    </source>
</evidence>
<dbReference type="PANTHER" id="PTHR43112:SF3">
    <property type="entry name" value="FERREDOXIN-2, CHLOROPLASTIC"/>
    <property type="match status" value="1"/>
</dbReference>
<evidence type="ECO:0000256" key="2">
    <source>
        <dbReference type="ARBA" id="ARBA00022448"/>
    </source>
</evidence>
<dbReference type="PANTHER" id="PTHR43112">
    <property type="entry name" value="FERREDOXIN"/>
    <property type="match status" value="1"/>
</dbReference>
<dbReference type="Pfam" id="PF00111">
    <property type="entry name" value="Fer2"/>
    <property type="match status" value="1"/>
</dbReference>
<dbReference type="InterPro" id="IPR012675">
    <property type="entry name" value="Beta-grasp_dom_sf"/>
</dbReference>
<dbReference type="InterPro" id="IPR001041">
    <property type="entry name" value="2Fe-2S_ferredoxin-type"/>
</dbReference>
<dbReference type="InterPro" id="IPR036010">
    <property type="entry name" value="2Fe-2S_ferredoxin-like_sf"/>
</dbReference>
<organism evidence="10">
    <name type="scientific">mine drainage metagenome</name>
    <dbReference type="NCBI Taxonomy" id="410659"/>
    <lineage>
        <taxon>unclassified sequences</taxon>
        <taxon>metagenomes</taxon>
        <taxon>ecological metagenomes</taxon>
    </lineage>
</organism>
<evidence type="ECO:0000259" key="9">
    <source>
        <dbReference type="PROSITE" id="PS51085"/>
    </source>
</evidence>
<dbReference type="AlphaFoldDB" id="T0ZT29"/>
<dbReference type="InterPro" id="IPR006058">
    <property type="entry name" value="2Fe2S_fd_BS"/>
</dbReference>
<keyword evidence="6" id="KW-0408">Iron</keyword>
<dbReference type="EMBL" id="AUZZ01009694">
    <property type="protein sequence ID" value="EQD32995.1"/>
    <property type="molecule type" value="Genomic_DNA"/>
</dbReference>
<evidence type="ECO:0000256" key="1">
    <source>
        <dbReference type="ARBA" id="ARBA00007874"/>
    </source>
</evidence>
<dbReference type="InterPro" id="IPR039261">
    <property type="entry name" value="FNR_nucleotide-bd"/>
</dbReference>
<evidence type="ECO:0000256" key="8">
    <source>
        <dbReference type="ARBA" id="ARBA00034078"/>
    </source>
</evidence>
<gene>
    <name evidence="10" type="ORF">B2A_13396</name>
</gene>
<reference evidence="10" key="2">
    <citation type="journal article" date="2014" name="ISME J.">
        <title>Microbial stratification in low pH oxic and suboxic macroscopic growths along an acid mine drainage.</title>
        <authorList>
            <person name="Mendez-Garcia C."/>
            <person name="Mesa V."/>
            <person name="Sprenger R.R."/>
            <person name="Richter M."/>
            <person name="Diez M.S."/>
            <person name="Solano J."/>
            <person name="Bargiela R."/>
            <person name="Golyshina O.V."/>
            <person name="Manteca A."/>
            <person name="Ramos J.L."/>
            <person name="Gallego J.R."/>
            <person name="Llorente I."/>
            <person name="Martins Dos Santos V.A."/>
            <person name="Jensen O.N."/>
            <person name="Pelaez A.I."/>
            <person name="Sanchez J."/>
            <person name="Ferrer M."/>
        </authorList>
    </citation>
    <scope>NUCLEOTIDE SEQUENCE</scope>
</reference>
<reference evidence="10" key="1">
    <citation type="submission" date="2013-08" db="EMBL/GenBank/DDBJ databases">
        <authorList>
            <person name="Mendez C."/>
            <person name="Richter M."/>
            <person name="Ferrer M."/>
            <person name="Sanchez J."/>
        </authorList>
    </citation>
    <scope>NUCLEOTIDE SEQUENCE</scope>
</reference>
<dbReference type="PROSITE" id="PS00197">
    <property type="entry name" value="2FE2S_FER_1"/>
    <property type="match status" value="1"/>
</dbReference>
<dbReference type="SUPFAM" id="SSF52343">
    <property type="entry name" value="Ferredoxin reductase-like, C-terminal NADP-linked domain"/>
    <property type="match status" value="1"/>
</dbReference>
<dbReference type="SUPFAM" id="SSF54292">
    <property type="entry name" value="2Fe-2S ferredoxin-like"/>
    <property type="match status" value="1"/>
</dbReference>
<dbReference type="GO" id="GO:0046872">
    <property type="term" value="F:metal ion binding"/>
    <property type="evidence" value="ECO:0007669"/>
    <property type="project" value="UniProtKB-KW"/>
</dbReference>
<evidence type="ECO:0000256" key="4">
    <source>
        <dbReference type="ARBA" id="ARBA00022723"/>
    </source>
</evidence>
<keyword evidence="3" id="KW-0001">2Fe-2S</keyword>
<keyword evidence="7" id="KW-0411">Iron-sulfur</keyword>
<comment type="similarity">
    <text evidence="1">Belongs to the 2Fe2S plant-type ferredoxin family.</text>
</comment>
<feature type="domain" description="2Fe-2S ferredoxin-type" evidence="9">
    <location>
        <begin position="81"/>
        <end position="172"/>
    </location>
</feature>
<keyword evidence="2" id="KW-0813">Transport</keyword>
<evidence type="ECO:0000256" key="6">
    <source>
        <dbReference type="ARBA" id="ARBA00023004"/>
    </source>
</evidence>
<name>T0ZT29_9ZZZZ</name>
<evidence type="ECO:0000256" key="3">
    <source>
        <dbReference type="ARBA" id="ARBA00022714"/>
    </source>
</evidence>
<dbReference type="Gene3D" id="3.40.50.80">
    <property type="entry name" value="Nucleotide-binding domain of ferredoxin-NADP reductase (FNR) module"/>
    <property type="match status" value="1"/>
</dbReference>
<keyword evidence="4" id="KW-0479">Metal-binding</keyword>
<comment type="cofactor">
    <cofactor evidence="8">
        <name>[2Fe-2S] cluster</name>
        <dbReference type="ChEBI" id="CHEBI:190135"/>
    </cofactor>
</comment>
<dbReference type="GO" id="GO:0051537">
    <property type="term" value="F:2 iron, 2 sulfur cluster binding"/>
    <property type="evidence" value="ECO:0007669"/>
    <property type="project" value="UniProtKB-KW"/>
</dbReference>
<dbReference type="CDD" id="cd00207">
    <property type="entry name" value="fer2"/>
    <property type="match status" value="1"/>
</dbReference>
<feature type="non-terminal residue" evidence="10">
    <location>
        <position position="1"/>
    </location>
</feature>
<dbReference type="PROSITE" id="PS51085">
    <property type="entry name" value="2FE2S_FER_2"/>
    <property type="match status" value="1"/>
</dbReference>
<evidence type="ECO:0000256" key="7">
    <source>
        <dbReference type="ARBA" id="ARBA00023014"/>
    </source>
</evidence>
<comment type="caution">
    <text evidence="10">The sequence shown here is derived from an EMBL/GenBank/DDBJ whole genome shotgun (WGS) entry which is preliminary data.</text>
</comment>
<dbReference type="Gene3D" id="3.10.20.30">
    <property type="match status" value="1"/>
</dbReference>
<protein>
    <submittedName>
        <fullName evidence="10">Phenylacetate-CoA oxygenase/reductase, PaaK subunit</fullName>
    </submittedName>
</protein>